<gene>
    <name evidence="1" type="ORF">HELGO_WM6637</name>
</gene>
<dbReference type="SUPFAM" id="SSF54060">
    <property type="entry name" value="His-Me finger endonucleases"/>
    <property type="match status" value="1"/>
</dbReference>
<sequence>MNKERLQKLLKQKIIQHGENGCWEWVGQISNSGWGRTMITDEHGMTHTVSACDASYMAYIGDIPKGGLVTLSCGNRLCINPEHLRLAD</sequence>
<name>A0A6S6TV86_9GAMM</name>
<reference evidence="1" key="1">
    <citation type="submission" date="2020-01" db="EMBL/GenBank/DDBJ databases">
        <authorList>
            <person name="Meier V. D."/>
            <person name="Meier V D."/>
        </authorList>
    </citation>
    <scope>NUCLEOTIDE SEQUENCE</scope>
    <source>
        <strain evidence="1">HLG_WM_MAG_07</strain>
    </source>
</reference>
<evidence type="ECO:0008006" key="2">
    <source>
        <dbReference type="Google" id="ProtNLM"/>
    </source>
</evidence>
<dbReference type="AlphaFoldDB" id="A0A6S6TV86"/>
<evidence type="ECO:0000313" key="1">
    <source>
        <dbReference type="EMBL" id="CAA6823324.1"/>
    </source>
</evidence>
<protein>
    <recommendedName>
        <fullName evidence="2">HNH nuclease domain-containing protein</fullName>
    </recommendedName>
</protein>
<dbReference type="InterPro" id="IPR044925">
    <property type="entry name" value="His-Me_finger_sf"/>
</dbReference>
<accession>A0A6S6TV86</accession>
<organism evidence="1">
    <name type="scientific">uncultured Thiotrichaceae bacterium</name>
    <dbReference type="NCBI Taxonomy" id="298394"/>
    <lineage>
        <taxon>Bacteria</taxon>
        <taxon>Pseudomonadati</taxon>
        <taxon>Pseudomonadota</taxon>
        <taxon>Gammaproteobacteria</taxon>
        <taxon>Thiotrichales</taxon>
        <taxon>Thiotrichaceae</taxon>
        <taxon>environmental samples</taxon>
    </lineage>
</organism>
<proteinExistence type="predicted"/>
<dbReference type="EMBL" id="CACVAY010000112">
    <property type="protein sequence ID" value="CAA6823324.1"/>
    <property type="molecule type" value="Genomic_DNA"/>
</dbReference>